<feature type="region of interest" description="Disordered" evidence="1">
    <location>
        <begin position="31"/>
        <end position="215"/>
    </location>
</feature>
<protein>
    <submittedName>
        <fullName evidence="2">Uncharacterized protein</fullName>
    </submittedName>
</protein>
<feature type="compositionally biased region" description="Acidic residues" evidence="1">
    <location>
        <begin position="45"/>
        <end position="56"/>
    </location>
</feature>
<proteinExistence type="predicted"/>
<gene>
    <name evidence="2" type="ORF">B9Z65_4616</name>
</gene>
<evidence type="ECO:0000256" key="1">
    <source>
        <dbReference type="SAM" id="MobiDB-lite"/>
    </source>
</evidence>
<dbReference type="Pfam" id="PF11595">
    <property type="entry name" value="DUF3245"/>
    <property type="match status" value="1"/>
</dbReference>
<sequence>MSNPSEDAEVIFNRANVALARSQRLIQSWLGPEAGHASSGGNLWEEGEDDDNDFNPEPETLGVGAKAPDSDVGFGLKRKQPSTSNDKLLEQLLGKKAAREHQAKMAAQRMSKQQATSKDSPASKAAKPTEIEDDSEEEEGRASAFRSKASRKRPLPRPPPTDNDAADESQSEDQAGKATRGSKVKAAPKASKARGGTYLDQILAEKASKKRKKAK</sequence>
<feature type="compositionally biased region" description="Polar residues" evidence="1">
    <location>
        <begin position="110"/>
        <end position="120"/>
    </location>
</feature>
<organism evidence="2 3">
    <name type="scientific">Elsinoe australis</name>
    <dbReference type="NCBI Taxonomy" id="40998"/>
    <lineage>
        <taxon>Eukaryota</taxon>
        <taxon>Fungi</taxon>
        <taxon>Dikarya</taxon>
        <taxon>Ascomycota</taxon>
        <taxon>Pezizomycotina</taxon>
        <taxon>Dothideomycetes</taxon>
        <taxon>Dothideomycetidae</taxon>
        <taxon>Myriangiales</taxon>
        <taxon>Elsinoaceae</taxon>
        <taxon>Elsinoe</taxon>
    </lineage>
</organism>
<keyword evidence="3" id="KW-1185">Reference proteome</keyword>
<reference evidence="2 3" key="1">
    <citation type="submission" date="2017-05" db="EMBL/GenBank/DDBJ databases">
        <title>Draft genome sequence of Elsinoe australis.</title>
        <authorList>
            <person name="Cheng Q."/>
        </authorList>
    </citation>
    <scope>NUCLEOTIDE SEQUENCE [LARGE SCALE GENOMIC DNA]</scope>
    <source>
        <strain evidence="2 3">NL1</strain>
    </source>
</reference>
<dbReference type="EMBL" id="NHZQ01000066">
    <property type="protein sequence ID" value="PSK55738.1"/>
    <property type="molecule type" value="Genomic_DNA"/>
</dbReference>
<dbReference type="InterPro" id="IPR021641">
    <property type="entry name" value="DUF3245"/>
</dbReference>
<comment type="caution">
    <text evidence="2">The sequence shown here is derived from an EMBL/GenBank/DDBJ whole genome shotgun (WGS) entry which is preliminary data.</text>
</comment>
<accession>A0A2P8A5K9</accession>
<dbReference type="OrthoDB" id="3438340at2759"/>
<dbReference type="AlphaFoldDB" id="A0A2P8A5K9"/>
<evidence type="ECO:0000313" key="3">
    <source>
        <dbReference type="Proteomes" id="UP000243723"/>
    </source>
</evidence>
<name>A0A2P8A5K9_9PEZI</name>
<dbReference type="Proteomes" id="UP000243723">
    <property type="component" value="Unassembled WGS sequence"/>
</dbReference>
<evidence type="ECO:0000313" key="2">
    <source>
        <dbReference type="EMBL" id="PSK55738.1"/>
    </source>
</evidence>